<organism evidence="3 4">
    <name type="scientific">Pseudogracilibacillus auburnensis</name>
    <dbReference type="NCBI Taxonomy" id="1494959"/>
    <lineage>
        <taxon>Bacteria</taxon>
        <taxon>Bacillati</taxon>
        <taxon>Bacillota</taxon>
        <taxon>Bacilli</taxon>
        <taxon>Bacillales</taxon>
        <taxon>Bacillaceae</taxon>
        <taxon>Pseudogracilibacillus</taxon>
    </lineage>
</organism>
<feature type="chain" id="PRO_5015854823" evidence="1">
    <location>
        <begin position="28"/>
        <end position="352"/>
    </location>
</feature>
<gene>
    <name evidence="3" type="ORF">DFR56_12338</name>
</gene>
<feature type="domain" description="Transcobalamin-like C-terminal" evidence="2">
    <location>
        <begin position="238"/>
        <end position="271"/>
    </location>
</feature>
<proteinExistence type="predicted"/>
<reference evidence="3 4" key="1">
    <citation type="submission" date="2018-05" db="EMBL/GenBank/DDBJ databases">
        <title>Genomic Encyclopedia of Type Strains, Phase IV (KMG-IV): sequencing the most valuable type-strain genomes for metagenomic binning, comparative biology and taxonomic classification.</title>
        <authorList>
            <person name="Goeker M."/>
        </authorList>
    </citation>
    <scope>NUCLEOTIDE SEQUENCE [LARGE SCALE GENOMIC DNA]</scope>
    <source>
        <strain evidence="3 4">DSM 28556</strain>
    </source>
</reference>
<evidence type="ECO:0000313" key="4">
    <source>
        <dbReference type="Proteomes" id="UP000247978"/>
    </source>
</evidence>
<sequence length="352" mass="39622">MFKSLLRFYSILFVAMVLVSPSSMIDAASNESGTFNQPLENVKITTSLEDNLITKADKLTFDVWAKDENDHKINASEMKVTNNGTSVPVNWDDTEKTSYTLNLEVGENHVTIIIQDSYILEYKITREFAEDGDVIGTYIFSLEAFTIGLGYLVEPIQVDIIKGDNSAHALDKIVTNSGFNYDHTGTLTNAFYLSYVLDGENQLYTSEPRIPQILKEMLAGNFDETNYFPGELGEFDFNSFSGWMYAVNNVFPNVGFADFYLKDGDVMRVQYTIALGSDLGGGMGQNFFELVNKDELTKKIAEINSSGNKEEYLLVEPQKKAYDDALEILQKVNALQYEVDFALQHINLAEQR</sequence>
<evidence type="ECO:0000256" key="1">
    <source>
        <dbReference type="SAM" id="SignalP"/>
    </source>
</evidence>
<dbReference type="Pfam" id="PF14478">
    <property type="entry name" value="DUF4430"/>
    <property type="match status" value="1"/>
</dbReference>
<comment type="caution">
    <text evidence="3">The sequence shown here is derived from an EMBL/GenBank/DDBJ whole genome shotgun (WGS) entry which is preliminary data.</text>
</comment>
<keyword evidence="1" id="KW-0732">Signal</keyword>
<evidence type="ECO:0000313" key="3">
    <source>
        <dbReference type="EMBL" id="PXW80997.1"/>
    </source>
</evidence>
<evidence type="ECO:0000259" key="2">
    <source>
        <dbReference type="Pfam" id="PF14478"/>
    </source>
</evidence>
<accession>A0A2V3VH26</accession>
<keyword evidence="4" id="KW-1185">Reference proteome</keyword>
<protein>
    <submittedName>
        <fullName evidence="3">Uncharacterized protein DUF4430</fullName>
    </submittedName>
</protein>
<name>A0A2V3VH26_9BACI</name>
<dbReference type="AlphaFoldDB" id="A0A2V3VH26"/>
<dbReference type="EMBL" id="QJJQ01000023">
    <property type="protein sequence ID" value="PXW80997.1"/>
    <property type="molecule type" value="Genomic_DNA"/>
</dbReference>
<dbReference type="InterPro" id="IPR027954">
    <property type="entry name" value="Transcobalamin-like_C"/>
</dbReference>
<dbReference type="RefSeq" id="WP_211320661.1">
    <property type="nucleotide sequence ID" value="NZ_JBHUHB010000001.1"/>
</dbReference>
<dbReference type="Proteomes" id="UP000247978">
    <property type="component" value="Unassembled WGS sequence"/>
</dbReference>
<feature type="signal peptide" evidence="1">
    <location>
        <begin position="1"/>
        <end position="27"/>
    </location>
</feature>